<name>A0AA86TQQ4_9EUKA</name>
<feature type="region of interest" description="Disordered" evidence="1">
    <location>
        <begin position="321"/>
        <end position="373"/>
    </location>
</feature>
<sequence length="373" mass="41830">MGCGAVDEGLLKDWFEAARSGDIEFLNRYSSRCQTQVDMRDSAPEYGVYTGFSAIHYAIVCDQFEAVQELIDAEYFCRLPYDCLIVAPSIGPRAQFVLREGMNIQHLSFLVGNPKISEYILNYTHKSGHNLVGIPDSQGMFSVSVLFFIQTNDLVIRHLHSDLMEEEIQLDYTGSKPSPSHLHMSGLFGRYKLVEHLLDYIKSGVATTQFVERIYSLALKTHKYQTILDACKIPMDKKRCGTSHAERQRCLEAMEKLVAKALEYFEDNGLEQDLVENYKYVTVMTDEDKLLLMKGPKGTKRPGLGLNGSLSNSSMNLGVTSLSDSNPFMNESKSNLDVANNNDSGTLSNRGSSSHRGSMLKISQKINDNEEIE</sequence>
<evidence type="ECO:0000313" key="3">
    <source>
        <dbReference type="EMBL" id="CAL6099533.1"/>
    </source>
</evidence>
<keyword evidence="4" id="KW-1185">Reference proteome</keyword>
<comment type="caution">
    <text evidence="2">The sequence shown here is derived from an EMBL/GenBank/DDBJ whole genome shotgun (WGS) entry which is preliminary data.</text>
</comment>
<protein>
    <submittedName>
        <fullName evidence="2">Ankyrin repeat protein 1</fullName>
    </submittedName>
    <submittedName>
        <fullName evidence="3">Ankyrin_repeat protein 1</fullName>
    </submittedName>
</protein>
<dbReference type="EMBL" id="CATOUU010000324">
    <property type="protein sequence ID" value="CAI9924820.1"/>
    <property type="molecule type" value="Genomic_DNA"/>
</dbReference>
<gene>
    <name evidence="2" type="ORF">HINF_LOCUS12465</name>
    <name evidence="3" type="ORF">HINF_LOCUS70126</name>
</gene>
<dbReference type="Proteomes" id="UP001642409">
    <property type="component" value="Unassembled WGS sequence"/>
</dbReference>
<dbReference type="EMBL" id="CAXDID020000521">
    <property type="protein sequence ID" value="CAL6099533.1"/>
    <property type="molecule type" value="Genomic_DNA"/>
</dbReference>
<reference evidence="2" key="1">
    <citation type="submission" date="2023-06" db="EMBL/GenBank/DDBJ databases">
        <authorList>
            <person name="Kurt Z."/>
        </authorList>
    </citation>
    <scope>NUCLEOTIDE SEQUENCE</scope>
</reference>
<organism evidence="2">
    <name type="scientific">Hexamita inflata</name>
    <dbReference type="NCBI Taxonomy" id="28002"/>
    <lineage>
        <taxon>Eukaryota</taxon>
        <taxon>Metamonada</taxon>
        <taxon>Diplomonadida</taxon>
        <taxon>Hexamitidae</taxon>
        <taxon>Hexamitinae</taxon>
        <taxon>Hexamita</taxon>
    </lineage>
</organism>
<proteinExistence type="predicted"/>
<dbReference type="SUPFAM" id="SSF48403">
    <property type="entry name" value="Ankyrin repeat"/>
    <property type="match status" value="1"/>
</dbReference>
<evidence type="ECO:0000313" key="4">
    <source>
        <dbReference type="Proteomes" id="UP001642409"/>
    </source>
</evidence>
<dbReference type="InterPro" id="IPR036770">
    <property type="entry name" value="Ankyrin_rpt-contain_sf"/>
</dbReference>
<dbReference type="AlphaFoldDB" id="A0AA86TQQ4"/>
<feature type="compositionally biased region" description="Polar residues" evidence="1">
    <location>
        <begin position="321"/>
        <end position="356"/>
    </location>
</feature>
<evidence type="ECO:0000256" key="1">
    <source>
        <dbReference type="SAM" id="MobiDB-lite"/>
    </source>
</evidence>
<dbReference type="Gene3D" id="1.25.40.20">
    <property type="entry name" value="Ankyrin repeat-containing domain"/>
    <property type="match status" value="1"/>
</dbReference>
<accession>A0AA86TQQ4</accession>
<evidence type="ECO:0000313" key="2">
    <source>
        <dbReference type="EMBL" id="CAI9924820.1"/>
    </source>
</evidence>
<reference evidence="3 4" key="2">
    <citation type="submission" date="2024-07" db="EMBL/GenBank/DDBJ databases">
        <authorList>
            <person name="Akdeniz Z."/>
        </authorList>
    </citation>
    <scope>NUCLEOTIDE SEQUENCE [LARGE SCALE GENOMIC DNA]</scope>
</reference>